<dbReference type="Proteomes" id="UP001152320">
    <property type="component" value="Chromosome 2"/>
</dbReference>
<feature type="compositionally biased region" description="Basic and acidic residues" evidence="1">
    <location>
        <begin position="13"/>
        <end position="22"/>
    </location>
</feature>
<organism evidence="2 3">
    <name type="scientific">Holothuria leucospilota</name>
    <name type="common">Black long sea cucumber</name>
    <name type="synonym">Mertensiothuria leucospilota</name>
    <dbReference type="NCBI Taxonomy" id="206669"/>
    <lineage>
        <taxon>Eukaryota</taxon>
        <taxon>Metazoa</taxon>
        <taxon>Echinodermata</taxon>
        <taxon>Eleutherozoa</taxon>
        <taxon>Echinozoa</taxon>
        <taxon>Holothuroidea</taxon>
        <taxon>Aspidochirotacea</taxon>
        <taxon>Aspidochirotida</taxon>
        <taxon>Holothuriidae</taxon>
        <taxon>Holothuria</taxon>
    </lineage>
</organism>
<evidence type="ECO:0008006" key="4">
    <source>
        <dbReference type="Google" id="ProtNLM"/>
    </source>
</evidence>
<evidence type="ECO:0000313" key="2">
    <source>
        <dbReference type="EMBL" id="KAJ8046830.1"/>
    </source>
</evidence>
<dbReference type="Gene3D" id="2.40.70.10">
    <property type="entry name" value="Acid Proteases"/>
    <property type="match status" value="1"/>
</dbReference>
<evidence type="ECO:0000256" key="1">
    <source>
        <dbReference type="SAM" id="MobiDB-lite"/>
    </source>
</evidence>
<gene>
    <name evidence="2" type="ORF">HOLleu_05636</name>
</gene>
<name>A0A9Q1HIE3_HOLLE</name>
<evidence type="ECO:0000313" key="3">
    <source>
        <dbReference type="Proteomes" id="UP001152320"/>
    </source>
</evidence>
<feature type="region of interest" description="Disordered" evidence="1">
    <location>
        <begin position="1"/>
        <end position="23"/>
    </location>
</feature>
<dbReference type="SUPFAM" id="SSF50630">
    <property type="entry name" value="Acid proteases"/>
    <property type="match status" value="1"/>
</dbReference>
<comment type="caution">
    <text evidence="2">The sequence shown here is derived from an EMBL/GenBank/DDBJ whole genome shotgun (WGS) entry which is preliminary data.</text>
</comment>
<dbReference type="InterPro" id="IPR021109">
    <property type="entry name" value="Peptidase_aspartic_dom_sf"/>
</dbReference>
<accession>A0A9Q1HIE3</accession>
<protein>
    <recommendedName>
        <fullName evidence="4">Peptidase A2 domain-containing protein</fullName>
    </recommendedName>
</protein>
<sequence>MIDTGAEVSVVPPRREDRKRGSTEFSLQACNKSRIKTIGMRSLTLNLGLRRACQWIFIIADVKTPILGVDFLHHFGFLVDIRRYRLIDSTTQMNVKGHRANTTSLSPSFCSISPTSPFHELLTQFPSVTKPCFLEGTVNSVLIL</sequence>
<keyword evidence="3" id="KW-1185">Reference proteome</keyword>
<dbReference type="AlphaFoldDB" id="A0A9Q1HIE3"/>
<reference evidence="2" key="1">
    <citation type="submission" date="2021-10" db="EMBL/GenBank/DDBJ databases">
        <title>Tropical sea cucumber genome reveals ecological adaptation and Cuvierian tubules defense mechanism.</title>
        <authorList>
            <person name="Chen T."/>
        </authorList>
    </citation>
    <scope>NUCLEOTIDE SEQUENCE</scope>
    <source>
        <strain evidence="2">Nanhai2018</strain>
        <tissue evidence="2">Muscle</tissue>
    </source>
</reference>
<dbReference type="EMBL" id="JAIZAY010000002">
    <property type="protein sequence ID" value="KAJ8046830.1"/>
    <property type="molecule type" value="Genomic_DNA"/>
</dbReference>
<dbReference type="FunFam" id="2.40.70.10:FF:000130">
    <property type="entry name" value="Retrovirus-related Pol polyprotein from transposon opus-like Protein"/>
    <property type="match status" value="1"/>
</dbReference>
<dbReference type="OrthoDB" id="10064107at2759"/>
<proteinExistence type="predicted"/>